<gene>
    <name evidence="2" type="ORF">MC7420_2706</name>
</gene>
<evidence type="ECO:0000313" key="2">
    <source>
        <dbReference type="EMBL" id="EDX73088.1"/>
    </source>
</evidence>
<dbReference type="HOGENOM" id="CLU_2408162_0_0_3"/>
<keyword evidence="3" id="KW-1185">Reference proteome</keyword>
<sequence>MQLAGSLLWEARQQGRDINWVKGRFEVEARRTPGYSFELHQLPLPLQVLVRFPLNLGRMVRGIRGTVDEIGNLMVGTVILIGVILGVVVLLR</sequence>
<evidence type="ECO:0000313" key="3">
    <source>
        <dbReference type="Proteomes" id="UP000003835"/>
    </source>
</evidence>
<keyword evidence="1" id="KW-0812">Transmembrane</keyword>
<dbReference type="EMBL" id="DS989860">
    <property type="protein sequence ID" value="EDX73088.1"/>
    <property type="molecule type" value="Genomic_DNA"/>
</dbReference>
<dbReference type="Proteomes" id="UP000003835">
    <property type="component" value="Unassembled WGS sequence"/>
</dbReference>
<name>B4VYN9_9CYAN</name>
<organism evidence="2 3">
    <name type="scientific">Coleofasciculus chthonoplastes PCC 7420</name>
    <dbReference type="NCBI Taxonomy" id="118168"/>
    <lineage>
        <taxon>Bacteria</taxon>
        <taxon>Bacillati</taxon>
        <taxon>Cyanobacteriota</taxon>
        <taxon>Cyanophyceae</taxon>
        <taxon>Coleofasciculales</taxon>
        <taxon>Coleofasciculaceae</taxon>
        <taxon>Coleofasciculus</taxon>
    </lineage>
</organism>
<protein>
    <submittedName>
        <fullName evidence="2">Uncharacterized protein</fullName>
    </submittedName>
</protein>
<feature type="transmembrane region" description="Helical" evidence="1">
    <location>
        <begin position="70"/>
        <end position="91"/>
    </location>
</feature>
<dbReference type="AlphaFoldDB" id="B4VYN9"/>
<keyword evidence="1" id="KW-0472">Membrane</keyword>
<keyword evidence="1" id="KW-1133">Transmembrane helix</keyword>
<accession>B4VYN9</accession>
<reference evidence="2 3" key="1">
    <citation type="submission" date="2008-07" db="EMBL/GenBank/DDBJ databases">
        <authorList>
            <person name="Tandeau de Marsac N."/>
            <person name="Ferriera S."/>
            <person name="Johnson J."/>
            <person name="Kravitz S."/>
            <person name="Beeson K."/>
            <person name="Sutton G."/>
            <person name="Rogers Y.-H."/>
            <person name="Friedman R."/>
            <person name="Frazier M."/>
            <person name="Venter J.C."/>
        </authorList>
    </citation>
    <scope>NUCLEOTIDE SEQUENCE [LARGE SCALE GENOMIC DNA]</scope>
    <source>
        <strain evidence="2 3">PCC 7420</strain>
    </source>
</reference>
<proteinExistence type="predicted"/>
<evidence type="ECO:0000256" key="1">
    <source>
        <dbReference type="SAM" id="Phobius"/>
    </source>
</evidence>